<evidence type="ECO:0000256" key="10">
    <source>
        <dbReference type="ARBA" id="ARBA00049302"/>
    </source>
</evidence>
<dbReference type="GeneID" id="89924439"/>
<keyword evidence="5 11" id="KW-0949">S-adenosyl-L-methionine</keyword>
<evidence type="ECO:0000313" key="14">
    <source>
        <dbReference type="EMBL" id="KAK5172970.1"/>
    </source>
</evidence>
<comment type="caution">
    <text evidence="14">The sequence shown here is derived from an EMBL/GenBank/DDBJ whole genome shotgun (WGS) entry which is preliminary data.</text>
</comment>
<feature type="binding site" evidence="11">
    <location>
        <position position="230"/>
    </location>
    <ligand>
        <name>S-adenosyl-L-methionine</name>
        <dbReference type="ChEBI" id="CHEBI:59789"/>
    </ligand>
</feature>
<evidence type="ECO:0000256" key="3">
    <source>
        <dbReference type="ARBA" id="ARBA00022603"/>
    </source>
</evidence>
<dbReference type="GO" id="GO:0008173">
    <property type="term" value="F:RNA methyltransferase activity"/>
    <property type="evidence" value="ECO:0007669"/>
    <property type="project" value="InterPro"/>
</dbReference>
<evidence type="ECO:0000256" key="9">
    <source>
        <dbReference type="ARBA" id="ARBA00042050"/>
    </source>
</evidence>
<feature type="region of interest" description="Disordered" evidence="12">
    <location>
        <begin position="97"/>
        <end position="127"/>
    </location>
</feature>
<dbReference type="RefSeq" id="XP_064661688.1">
    <property type="nucleotide sequence ID" value="XM_064800349.1"/>
</dbReference>
<keyword evidence="7" id="KW-0809">Transit peptide</keyword>
<evidence type="ECO:0000256" key="7">
    <source>
        <dbReference type="ARBA" id="ARBA00022946"/>
    </source>
</evidence>
<dbReference type="InterPro" id="IPR049560">
    <property type="entry name" value="MeTrfase_RsmB-F_NOP2_cat"/>
</dbReference>
<accession>A0AAV9PK11</accession>
<dbReference type="Proteomes" id="UP001337655">
    <property type="component" value="Unassembled WGS sequence"/>
</dbReference>
<evidence type="ECO:0000313" key="15">
    <source>
        <dbReference type="Proteomes" id="UP001337655"/>
    </source>
</evidence>
<dbReference type="GO" id="GO:0005762">
    <property type="term" value="C:mitochondrial large ribosomal subunit"/>
    <property type="evidence" value="ECO:0007669"/>
    <property type="project" value="TreeGrafter"/>
</dbReference>
<dbReference type="InterPro" id="IPR029063">
    <property type="entry name" value="SAM-dependent_MTases_sf"/>
</dbReference>
<dbReference type="EMBL" id="JAVRRT010000004">
    <property type="protein sequence ID" value="KAK5172970.1"/>
    <property type="molecule type" value="Genomic_DNA"/>
</dbReference>
<evidence type="ECO:0000256" key="12">
    <source>
        <dbReference type="SAM" id="MobiDB-lite"/>
    </source>
</evidence>
<keyword evidence="8" id="KW-0496">Mitochondrion</keyword>
<dbReference type="SUPFAM" id="SSF53335">
    <property type="entry name" value="S-adenosyl-L-methionine-dependent methyltransferases"/>
    <property type="match status" value="1"/>
</dbReference>
<proteinExistence type="inferred from homology"/>
<feature type="binding site" evidence="11">
    <location>
        <begin position="159"/>
        <end position="165"/>
    </location>
    <ligand>
        <name>S-adenosyl-L-methionine</name>
        <dbReference type="ChEBI" id="CHEBI:59789"/>
    </ligand>
</feature>
<evidence type="ECO:0000256" key="8">
    <source>
        <dbReference type="ARBA" id="ARBA00023128"/>
    </source>
</evidence>
<evidence type="ECO:0000256" key="1">
    <source>
        <dbReference type="ARBA" id="ARBA00004173"/>
    </source>
</evidence>
<keyword evidence="6 11" id="KW-0694">RNA-binding</keyword>
<evidence type="ECO:0000256" key="4">
    <source>
        <dbReference type="ARBA" id="ARBA00022679"/>
    </source>
</evidence>
<evidence type="ECO:0000256" key="2">
    <source>
        <dbReference type="ARBA" id="ARBA00022552"/>
    </source>
</evidence>
<feature type="binding site" evidence="11">
    <location>
        <position position="197"/>
    </location>
    <ligand>
        <name>S-adenosyl-L-methionine</name>
        <dbReference type="ChEBI" id="CHEBI:59789"/>
    </ligand>
</feature>
<feature type="domain" description="SAM-dependent MTase RsmB/NOP-type" evidence="13">
    <location>
        <begin position="39"/>
        <end position="398"/>
    </location>
</feature>
<keyword evidence="4 11" id="KW-0808">Transferase</keyword>
<keyword evidence="3 11" id="KW-0489">Methyltransferase</keyword>
<dbReference type="InterPro" id="IPR001678">
    <property type="entry name" value="MeTrfase_RsmB-F_NOP2_dom"/>
</dbReference>
<sequence length="402" mass="43221">MTKTVRNSAAAAEASFHKHYAAIWGAERWHNSLYPALAERTRQAALVNQYAPRAAFEASIEEACGLQQLEQISFPSSSSPTADSQPSDRIVCFARTRSTDDGSGTPAAATQHAAIPQPQYSGSSGTSQRLMTHWNLDAASALVAHLLDVKPGDNVLDLCAAPGGKSVALLQSMWPQLHADKPLTTTTAKAGHLRSNEFDKARFRRLADNLRAYLPGELLALKHVASLNVDSTGPFAPQQLSVGSAGYDKVLVDAPCSSERHIIHAHLAAKAGGRVAPEMTSWRPGSSKQLAKTQHDLLMTGLRCVRLGGSVLYATCSIEPTENDGVIGKVLASLEKEVKKGGKWAVKVGFNEGAGDVGLEESLERIWAERTKYGWIVLPDHPDGGKWGPLFFAMLTKVEVAR</sequence>
<keyword evidence="15" id="KW-1185">Reference proteome</keyword>
<dbReference type="GO" id="GO:0003723">
    <property type="term" value="F:RNA binding"/>
    <property type="evidence" value="ECO:0007669"/>
    <property type="project" value="UniProtKB-UniRule"/>
</dbReference>
<evidence type="ECO:0000256" key="11">
    <source>
        <dbReference type="PROSITE-ProRule" id="PRU01023"/>
    </source>
</evidence>
<name>A0AAV9PK11_9PEZI</name>
<gene>
    <name evidence="14" type="ORF">LTR77_003092</name>
</gene>
<dbReference type="Pfam" id="PF01189">
    <property type="entry name" value="Methyltr_RsmB-F"/>
    <property type="match status" value="1"/>
</dbReference>
<feature type="active site" description="Nucleophile" evidence="11">
    <location>
        <position position="316"/>
    </location>
</feature>
<dbReference type="AlphaFoldDB" id="A0AAV9PK11"/>
<evidence type="ECO:0000259" key="13">
    <source>
        <dbReference type="PROSITE" id="PS51686"/>
    </source>
</evidence>
<dbReference type="PRINTS" id="PR02008">
    <property type="entry name" value="RCMTFAMILY"/>
</dbReference>
<comment type="subcellular location">
    <subcellularLocation>
        <location evidence="1">Mitochondrion</location>
    </subcellularLocation>
</comment>
<dbReference type="InterPro" id="IPR023267">
    <property type="entry name" value="RCMT"/>
</dbReference>
<dbReference type="PANTHER" id="PTHR22808">
    <property type="entry name" value="NCL1 YEAST -RELATED NOL1/NOP2/FMU SUN DOMAIN-CONTAINING"/>
    <property type="match status" value="1"/>
</dbReference>
<feature type="compositionally biased region" description="Polar residues" evidence="12">
    <location>
        <begin position="118"/>
        <end position="127"/>
    </location>
</feature>
<dbReference type="Gene3D" id="3.40.50.150">
    <property type="entry name" value="Vaccinia Virus protein VP39"/>
    <property type="match status" value="1"/>
</dbReference>
<keyword evidence="2" id="KW-0698">rRNA processing</keyword>
<organism evidence="14 15">
    <name type="scientific">Saxophila tyrrhenica</name>
    <dbReference type="NCBI Taxonomy" id="1690608"/>
    <lineage>
        <taxon>Eukaryota</taxon>
        <taxon>Fungi</taxon>
        <taxon>Dikarya</taxon>
        <taxon>Ascomycota</taxon>
        <taxon>Pezizomycotina</taxon>
        <taxon>Dothideomycetes</taxon>
        <taxon>Dothideomycetidae</taxon>
        <taxon>Mycosphaerellales</taxon>
        <taxon>Extremaceae</taxon>
        <taxon>Saxophila</taxon>
    </lineage>
</organism>
<comment type="catalytic activity">
    <reaction evidence="10">
        <text>a cytidine in rRNA + S-adenosyl-L-methionine = a 5-methylcytidine in rRNA + S-adenosyl-L-homocysteine + H(+)</text>
        <dbReference type="Rhea" id="RHEA:61484"/>
        <dbReference type="Rhea" id="RHEA-COMP:15836"/>
        <dbReference type="Rhea" id="RHEA-COMP:15837"/>
        <dbReference type="ChEBI" id="CHEBI:15378"/>
        <dbReference type="ChEBI" id="CHEBI:57856"/>
        <dbReference type="ChEBI" id="CHEBI:59789"/>
        <dbReference type="ChEBI" id="CHEBI:74483"/>
        <dbReference type="ChEBI" id="CHEBI:82748"/>
    </reaction>
</comment>
<evidence type="ECO:0000256" key="6">
    <source>
        <dbReference type="ARBA" id="ARBA00022884"/>
    </source>
</evidence>
<feature type="binding site" evidence="11">
    <location>
        <position position="253"/>
    </location>
    <ligand>
        <name>S-adenosyl-L-methionine</name>
        <dbReference type="ChEBI" id="CHEBI:59789"/>
    </ligand>
</feature>
<evidence type="ECO:0000256" key="5">
    <source>
        <dbReference type="ARBA" id="ARBA00022691"/>
    </source>
</evidence>
<dbReference type="PROSITE" id="PS51686">
    <property type="entry name" value="SAM_MT_RSMB_NOP"/>
    <property type="match status" value="1"/>
</dbReference>
<protein>
    <recommendedName>
        <fullName evidence="9">NOL1/NOP2/Sun domain family member 4</fullName>
    </recommendedName>
</protein>
<dbReference type="PANTHER" id="PTHR22808:SF3">
    <property type="entry name" value="5-METHYLCYTOSINE RRNA METHYLTRANSFERASE NSUN4"/>
    <property type="match status" value="1"/>
</dbReference>
<reference evidence="14 15" key="1">
    <citation type="submission" date="2023-08" db="EMBL/GenBank/DDBJ databases">
        <title>Black Yeasts Isolated from many extreme environments.</title>
        <authorList>
            <person name="Coleine C."/>
            <person name="Stajich J.E."/>
            <person name="Selbmann L."/>
        </authorList>
    </citation>
    <scope>NUCLEOTIDE SEQUENCE [LARGE SCALE GENOMIC DNA]</scope>
    <source>
        <strain evidence="14 15">CCFEE 5935</strain>
    </source>
</reference>
<comment type="similarity">
    <text evidence="11">Belongs to the class I-like SAM-binding methyltransferase superfamily. RsmB/NOP family.</text>
</comment>
<dbReference type="GO" id="GO:0031167">
    <property type="term" value="P:rRNA methylation"/>
    <property type="evidence" value="ECO:0007669"/>
    <property type="project" value="TreeGrafter"/>
</dbReference>